<evidence type="ECO:0000313" key="4">
    <source>
        <dbReference type="Proteomes" id="UP000225740"/>
    </source>
</evidence>
<keyword evidence="2" id="KW-0812">Transmembrane</keyword>
<comment type="caution">
    <text evidence="3">The sequence shown here is derived from an EMBL/GenBank/DDBJ whole genome shotgun (WGS) entry which is preliminary data.</text>
</comment>
<evidence type="ECO:0000313" key="3">
    <source>
        <dbReference type="EMBL" id="PHQ34012.1"/>
    </source>
</evidence>
<name>A0A2G1W4R8_9BACT</name>
<accession>A0A2G1W4R8</accession>
<dbReference type="InterPro" id="IPR029058">
    <property type="entry name" value="AB_hydrolase_fold"/>
</dbReference>
<keyword evidence="2" id="KW-0472">Membrane</keyword>
<dbReference type="PANTHER" id="PTHR12277:SF79">
    <property type="entry name" value="XAA-PRO DIPEPTIDYL-PEPTIDASE-RELATED"/>
    <property type="match status" value="1"/>
</dbReference>
<reference evidence="3 4" key="1">
    <citation type="submission" date="2017-06" db="EMBL/GenBank/DDBJ databases">
        <title>Description of Rhodopirellula bahusiensis sp. nov.</title>
        <authorList>
            <person name="Kizina J."/>
            <person name="Harder J."/>
        </authorList>
    </citation>
    <scope>NUCLEOTIDE SEQUENCE [LARGE SCALE GENOMIC DNA]</scope>
    <source>
        <strain evidence="3 4">SWK21</strain>
    </source>
</reference>
<keyword evidence="3" id="KW-0378">Hydrolase</keyword>
<protein>
    <submittedName>
        <fullName evidence="3">Alpha/beta hydrolase</fullName>
    </submittedName>
</protein>
<dbReference type="Proteomes" id="UP000225740">
    <property type="component" value="Unassembled WGS sequence"/>
</dbReference>
<dbReference type="SUPFAM" id="SSF53474">
    <property type="entry name" value="alpha/beta-Hydrolases"/>
    <property type="match status" value="1"/>
</dbReference>
<evidence type="ECO:0000256" key="2">
    <source>
        <dbReference type="SAM" id="Phobius"/>
    </source>
</evidence>
<dbReference type="AlphaFoldDB" id="A0A2G1W4R8"/>
<dbReference type="Gene3D" id="3.40.50.1820">
    <property type="entry name" value="alpha/beta hydrolase"/>
    <property type="match status" value="1"/>
</dbReference>
<keyword evidence="2" id="KW-1133">Transmembrane helix</keyword>
<feature type="compositionally biased region" description="Basic residues" evidence="1">
    <location>
        <begin position="28"/>
        <end position="37"/>
    </location>
</feature>
<evidence type="ECO:0000256" key="1">
    <source>
        <dbReference type="SAM" id="MobiDB-lite"/>
    </source>
</evidence>
<dbReference type="GeneID" id="90609757"/>
<keyword evidence="4" id="KW-1185">Reference proteome</keyword>
<dbReference type="OrthoDB" id="9777090at2"/>
<dbReference type="GO" id="GO:0016787">
    <property type="term" value="F:hydrolase activity"/>
    <property type="evidence" value="ECO:0007669"/>
    <property type="project" value="UniProtKB-KW"/>
</dbReference>
<sequence length="340" mass="37190">MPNESAAHPEQANPADPKTDEANSPGSHKTRKPKASIRRRVLRTSALLGVLYVVMCVGMVVMETRLLFPGAYSDTSILMDPNRFSLDHPTPGVVETMTYPAVDGSDLESRLLIREGADDVILFLHGNGIHADEMDGWTRRLSDGWNATVLTAEYRGFQSDGFTPTETSTIEDAVSAIDALSEVTGTPVSRIMIYGRSLGGGVACGLVAALHERGDSTEALLLDRTFDSAASVGADRFFFLPVRWLMKNQYDSVQALENYRGVLVQIHGTPDRIVPQKNGRALHDSLALEHKEWIEEPSMFHNDRLPTKTLNDAGRKLKALRTLAFLQTDVAAIESSAAAE</sequence>
<dbReference type="RefSeq" id="WP_099261857.1">
    <property type="nucleotide sequence ID" value="NZ_NIZW01000013.1"/>
</dbReference>
<dbReference type="PANTHER" id="PTHR12277">
    <property type="entry name" value="ALPHA/BETA HYDROLASE DOMAIN-CONTAINING PROTEIN"/>
    <property type="match status" value="1"/>
</dbReference>
<feature type="region of interest" description="Disordered" evidence="1">
    <location>
        <begin position="1"/>
        <end position="37"/>
    </location>
</feature>
<proteinExistence type="predicted"/>
<dbReference type="EMBL" id="NIZW01000013">
    <property type="protein sequence ID" value="PHQ34012.1"/>
    <property type="molecule type" value="Genomic_DNA"/>
</dbReference>
<organism evidence="3 4">
    <name type="scientific">Rhodopirellula bahusiensis</name>
    <dbReference type="NCBI Taxonomy" id="2014065"/>
    <lineage>
        <taxon>Bacteria</taxon>
        <taxon>Pseudomonadati</taxon>
        <taxon>Planctomycetota</taxon>
        <taxon>Planctomycetia</taxon>
        <taxon>Pirellulales</taxon>
        <taxon>Pirellulaceae</taxon>
        <taxon>Rhodopirellula</taxon>
    </lineage>
</organism>
<gene>
    <name evidence="3" type="ORF">CEE69_17050</name>
</gene>
<feature type="transmembrane region" description="Helical" evidence="2">
    <location>
        <begin position="41"/>
        <end position="62"/>
    </location>
</feature>